<keyword evidence="1" id="KW-1133">Transmembrane helix</keyword>
<keyword evidence="3" id="KW-1185">Reference proteome</keyword>
<keyword evidence="1" id="KW-0472">Membrane</keyword>
<organism evidence="2 3">
    <name type="scientific">Pullulanibacillus pueri</name>
    <dbReference type="NCBI Taxonomy" id="1437324"/>
    <lineage>
        <taxon>Bacteria</taxon>
        <taxon>Bacillati</taxon>
        <taxon>Bacillota</taxon>
        <taxon>Bacilli</taxon>
        <taxon>Bacillales</taxon>
        <taxon>Sporolactobacillaceae</taxon>
        <taxon>Pullulanibacillus</taxon>
    </lineage>
</organism>
<comment type="caution">
    <text evidence="2">The sequence shown here is derived from an EMBL/GenBank/DDBJ whole genome shotgun (WGS) entry which is preliminary data.</text>
</comment>
<evidence type="ECO:0000313" key="2">
    <source>
        <dbReference type="EMBL" id="GGH83114.1"/>
    </source>
</evidence>
<reference evidence="2" key="2">
    <citation type="submission" date="2020-09" db="EMBL/GenBank/DDBJ databases">
        <authorList>
            <person name="Sun Q."/>
            <person name="Zhou Y."/>
        </authorList>
    </citation>
    <scope>NUCLEOTIDE SEQUENCE</scope>
    <source>
        <strain evidence="2">CGMCC 1.12777</strain>
    </source>
</reference>
<accession>A0A8J2ZX39</accession>
<proteinExistence type="predicted"/>
<sequence>MGPLIISLVFWLIGIIVIVSHSILITLLKHKQKEFDERAEQKMFNDNSASIANSMGEQVLDLIPWGYIRLVTVIIGMIIIALGFVPLGFLDV</sequence>
<name>A0A8J2ZX39_9BACL</name>
<protein>
    <submittedName>
        <fullName evidence="2">Uncharacterized protein</fullName>
    </submittedName>
</protein>
<dbReference type="Proteomes" id="UP000656813">
    <property type="component" value="Unassembled WGS sequence"/>
</dbReference>
<keyword evidence="1" id="KW-0812">Transmembrane</keyword>
<reference evidence="2" key="1">
    <citation type="journal article" date="2014" name="Int. J. Syst. Evol. Microbiol.">
        <title>Complete genome sequence of Corynebacterium casei LMG S-19264T (=DSM 44701T), isolated from a smear-ripened cheese.</title>
        <authorList>
            <consortium name="US DOE Joint Genome Institute (JGI-PGF)"/>
            <person name="Walter F."/>
            <person name="Albersmeier A."/>
            <person name="Kalinowski J."/>
            <person name="Ruckert C."/>
        </authorList>
    </citation>
    <scope>NUCLEOTIDE SEQUENCE</scope>
    <source>
        <strain evidence="2">CGMCC 1.12777</strain>
    </source>
</reference>
<gene>
    <name evidence="2" type="ORF">GCM10007096_23500</name>
</gene>
<feature type="transmembrane region" description="Helical" evidence="1">
    <location>
        <begin position="6"/>
        <end position="28"/>
    </location>
</feature>
<dbReference type="EMBL" id="BMFV01000017">
    <property type="protein sequence ID" value="GGH83114.1"/>
    <property type="molecule type" value="Genomic_DNA"/>
</dbReference>
<evidence type="ECO:0000256" key="1">
    <source>
        <dbReference type="SAM" id="Phobius"/>
    </source>
</evidence>
<dbReference type="AlphaFoldDB" id="A0A8J2ZX39"/>
<dbReference type="RefSeq" id="WP_188497571.1">
    <property type="nucleotide sequence ID" value="NZ_BMFV01000017.1"/>
</dbReference>
<evidence type="ECO:0000313" key="3">
    <source>
        <dbReference type="Proteomes" id="UP000656813"/>
    </source>
</evidence>
<feature type="transmembrane region" description="Helical" evidence="1">
    <location>
        <begin position="67"/>
        <end position="89"/>
    </location>
</feature>